<name>A0A7S3MRJ0_9SPIT</name>
<feature type="transmembrane region" description="Helical" evidence="1">
    <location>
        <begin position="12"/>
        <end position="31"/>
    </location>
</feature>
<feature type="transmembrane region" description="Helical" evidence="1">
    <location>
        <begin position="391"/>
        <end position="413"/>
    </location>
</feature>
<dbReference type="EMBL" id="HBIH01002382">
    <property type="protein sequence ID" value="CAE0320395.1"/>
    <property type="molecule type" value="Transcribed_RNA"/>
</dbReference>
<evidence type="ECO:0000256" key="1">
    <source>
        <dbReference type="SAM" id="Phobius"/>
    </source>
</evidence>
<keyword evidence="1" id="KW-1133">Transmembrane helix</keyword>
<organism evidence="2">
    <name type="scientific">Strombidium inclinatum</name>
    <dbReference type="NCBI Taxonomy" id="197538"/>
    <lineage>
        <taxon>Eukaryota</taxon>
        <taxon>Sar</taxon>
        <taxon>Alveolata</taxon>
        <taxon>Ciliophora</taxon>
        <taxon>Intramacronucleata</taxon>
        <taxon>Spirotrichea</taxon>
        <taxon>Oligotrichia</taxon>
        <taxon>Strombidiidae</taxon>
        <taxon>Strombidium</taxon>
    </lineage>
</organism>
<dbReference type="AlphaFoldDB" id="A0A7S3MRJ0"/>
<gene>
    <name evidence="2" type="ORF">SINC0208_LOCUS974</name>
</gene>
<keyword evidence="1" id="KW-0812">Transmembrane</keyword>
<proteinExistence type="predicted"/>
<reference evidence="2" key="1">
    <citation type="submission" date="2021-01" db="EMBL/GenBank/DDBJ databases">
        <authorList>
            <person name="Corre E."/>
            <person name="Pelletier E."/>
            <person name="Niang G."/>
            <person name="Scheremetjew M."/>
            <person name="Finn R."/>
            <person name="Kale V."/>
            <person name="Holt S."/>
            <person name="Cochrane G."/>
            <person name="Meng A."/>
            <person name="Brown T."/>
            <person name="Cohen L."/>
        </authorList>
    </citation>
    <scope>NUCLEOTIDE SEQUENCE</scope>
    <source>
        <strain evidence="2">S3</strain>
    </source>
</reference>
<evidence type="ECO:0000313" key="2">
    <source>
        <dbReference type="EMBL" id="CAE0320395.1"/>
    </source>
</evidence>
<feature type="transmembrane region" description="Helical" evidence="1">
    <location>
        <begin position="52"/>
        <end position="79"/>
    </location>
</feature>
<sequence length="461" mass="51807">MDLPDPLSLLVFSKHLFLMVVDGLVLQLLLLKRFLLVEVDRSINLRIIDRQVSSIAVVFIFAFFFRLAFCFGLVLLLVLRSVGVREKVVLLEIVHQNSNCFEPEERRQTLPHLAEEPLVMALSTDLTGQLEGVYHLLLPALDLLESIPALESHLEIEAYNLEDLFISRLEALELFVSVDLGFALDDQLDFFVLIVDRVGQELRIFVSVLNVLRHVKARLDLTGLICYGIDHLARLDHEPLVEQRAVRAFFNSLNTLGVLVRQHEDGDGLRDNEVLELSHCEHDDVHDVIILLHQVEHRQQLLDLYLVDLVGMGGHARHYRRATFAAVEPLLAQLRQASLPHACLRLHVLASVEVVQHIQSGSSLFLGRQVLKHLPVALKGDSELTVLSLQILHFSLGVVLFLLAVLQIGLGLLDFLLDVGQEQILVERVDLTNVAFSALSRLGSSSEAFDETCLRSPKQIG</sequence>
<protein>
    <submittedName>
        <fullName evidence="2">Uncharacterized protein</fullName>
    </submittedName>
</protein>
<keyword evidence="1" id="KW-0472">Membrane</keyword>
<accession>A0A7S3MRJ0</accession>